<reference evidence="2 3" key="1">
    <citation type="submission" date="2023-05" db="EMBL/GenBank/DDBJ databases">
        <title>Metabolic capabilities are highly conserved among human nasal-associated Corynebacterium species in pangenomic analyses.</title>
        <authorList>
            <person name="Tran T.H."/>
            <person name="Roberts A.Q."/>
            <person name="Escapa I.F."/>
            <person name="Gao W."/>
            <person name="Conlan S."/>
            <person name="Kong H."/>
            <person name="Segre J.A."/>
            <person name="Kelly M.S."/>
            <person name="Lemon K.P."/>
        </authorList>
    </citation>
    <scope>NUCLEOTIDE SEQUENCE [LARGE SCALE GENOMIC DNA]</scope>
    <source>
        <strain evidence="2 3">KPL3772</strain>
    </source>
</reference>
<feature type="domain" description="Fido" evidence="1">
    <location>
        <begin position="12"/>
        <end position="151"/>
    </location>
</feature>
<name>A0ABT7FZG0_9CORY</name>
<dbReference type="Gene3D" id="1.20.120.1870">
    <property type="entry name" value="Fic/DOC protein, Fido domain"/>
    <property type="match status" value="1"/>
</dbReference>
<dbReference type="InterPro" id="IPR053737">
    <property type="entry name" value="Type_II_TA_Toxin"/>
</dbReference>
<dbReference type="RefSeq" id="WP_284571398.1">
    <property type="nucleotide sequence ID" value="NZ_JASNTY010000007.1"/>
</dbReference>
<dbReference type="InterPro" id="IPR003812">
    <property type="entry name" value="Fido"/>
</dbReference>
<protein>
    <submittedName>
        <fullName evidence="2">Type II toxin-antitoxin system death-on-curing family toxin</fullName>
    </submittedName>
</protein>
<organism evidence="2 3">
    <name type="scientific">Corynebacterium pseudodiphtheriticum</name>
    <dbReference type="NCBI Taxonomy" id="37637"/>
    <lineage>
        <taxon>Bacteria</taxon>
        <taxon>Bacillati</taxon>
        <taxon>Actinomycetota</taxon>
        <taxon>Actinomycetes</taxon>
        <taxon>Mycobacteriales</taxon>
        <taxon>Corynebacteriaceae</taxon>
        <taxon>Corynebacterium</taxon>
    </lineage>
</organism>
<dbReference type="EMBL" id="JASNUQ010000016">
    <property type="protein sequence ID" value="MDK4290862.1"/>
    <property type="molecule type" value="Genomic_DNA"/>
</dbReference>
<dbReference type="PROSITE" id="PS51459">
    <property type="entry name" value="FIDO"/>
    <property type="match status" value="1"/>
</dbReference>
<proteinExistence type="predicted"/>
<dbReference type="SUPFAM" id="SSF140931">
    <property type="entry name" value="Fic-like"/>
    <property type="match status" value="1"/>
</dbReference>
<dbReference type="PANTHER" id="PTHR39426:SF1">
    <property type="entry name" value="HOMOLOGY TO DEATH-ON-CURING PROTEIN OF PHAGE P1"/>
    <property type="match status" value="1"/>
</dbReference>
<dbReference type="InterPro" id="IPR006440">
    <property type="entry name" value="Doc"/>
</dbReference>
<keyword evidence="3" id="KW-1185">Reference proteome</keyword>
<comment type="caution">
    <text evidence="2">The sequence shown here is derived from an EMBL/GenBank/DDBJ whole genome shotgun (WGS) entry which is preliminary data.</text>
</comment>
<accession>A0ABT7FZG0</accession>
<evidence type="ECO:0000313" key="2">
    <source>
        <dbReference type="EMBL" id="MDK4290862.1"/>
    </source>
</evidence>
<dbReference type="Pfam" id="PF02661">
    <property type="entry name" value="Fic"/>
    <property type="match status" value="1"/>
</dbReference>
<dbReference type="Proteomes" id="UP001239759">
    <property type="component" value="Unassembled WGS sequence"/>
</dbReference>
<evidence type="ECO:0000313" key="3">
    <source>
        <dbReference type="Proteomes" id="UP001239759"/>
    </source>
</evidence>
<gene>
    <name evidence="2" type="ORF">QPX23_09080</name>
</gene>
<evidence type="ECO:0000259" key="1">
    <source>
        <dbReference type="PROSITE" id="PS51459"/>
    </source>
</evidence>
<dbReference type="PANTHER" id="PTHR39426">
    <property type="entry name" value="HOMOLOGY TO DEATH-ON-CURING PROTEIN OF PHAGE P1"/>
    <property type="match status" value="1"/>
</dbReference>
<dbReference type="InterPro" id="IPR036597">
    <property type="entry name" value="Fido-like_dom_sf"/>
</dbReference>
<dbReference type="NCBIfam" id="TIGR01550">
    <property type="entry name" value="DOC_P1"/>
    <property type="match status" value="1"/>
</dbReference>
<sequence>MTDCRDQSAEEALAEKLVEVACALNKRCGMRASHSRNGLQEYSGFSVHLEGLRSAIYAPLQIFFGQAAYDSPFERAAALIVNIAQGHHFGDGNKRTALHLGLFYLSMLGIKIDRPSDEAAAAWMQELVTSRIPRETTIINAGRKLRQWSDPTATT</sequence>